<organism evidence="2 3">
    <name type="scientific">Eumeta variegata</name>
    <name type="common">Bagworm moth</name>
    <name type="synonym">Eumeta japonica</name>
    <dbReference type="NCBI Taxonomy" id="151549"/>
    <lineage>
        <taxon>Eukaryota</taxon>
        <taxon>Metazoa</taxon>
        <taxon>Ecdysozoa</taxon>
        <taxon>Arthropoda</taxon>
        <taxon>Hexapoda</taxon>
        <taxon>Insecta</taxon>
        <taxon>Pterygota</taxon>
        <taxon>Neoptera</taxon>
        <taxon>Endopterygota</taxon>
        <taxon>Lepidoptera</taxon>
        <taxon>Glossata</taxon>
        <taxon>Ditrysia</taxon>
        <taxon>Tineoidea</taxon>
        <taxon>Psychidae</taxon>
        <taxon>Oiketicinae</taxon>
        <taxon>Eumeta</taxon>
    </lineage>
</organism>
<feature type="region of interest" description="Disordered" evidence="1">
    <location>
        <begin position="37"/>
        <end position="76"/>
    </location>
</feature>
<sequence>MQRNNERSCGPNLKHEPISFTEHRLLNSAKRAHRDKLAVSPSDTSNENILHFGAPAADVPRPPTATRGAAGRTTDI</sequence>
<keyword evidence="3" id="KW-1185">Reference proteome</keyword>
<dbReference type="AlphaFoldDB" id="A0A4C1W2W8"/>
<comment type="caution">
    <text evidence="2">The sequence shown here is derived from an EMBL/GenBank/DDBJ whole genome shotgun (WGS) entry which is preliminary data.</text>
</comment>
<reference evidence="2 3" key="1">
    <citation type="journal article" date="2019" name="Commun. Biol.">
        <title>The bagworm genome reveals a unique fibroin gene that provides high tensile strength.</title>
        <authorList>
            <person name="Kono N."/>
            <person name="Nakamura H."/>
            <person name="Ohtoshi R."/>
            <person name="Tomita M."/>
            <person name="Numata K."/>
            <person name="Arakawa K."/>
        </authorList>
    </citation>
    <scope>NUCLEOTIDE SEQUENCE [LARGE SCALE GENOMIC DNA]</scope>
</reference>
<dbReference type="EMBL" id="BGZK01000466">
    <property type="protein sequence ID" value="GBP45210.1"/>
    <property type="molecule type" value="Genomic_DNA"/>
</dbReference>
<protein>
    <submittedName>
        <fullName evidence="2">Uncharacterized protein</fullName>
    </submittedName>
</protein>
<dbReference type="Proteomes" id="UP000299102">
    <property type="component" value="Unassembled WGS sequence"/>
</dbReference>
<accession>A0A4C1W2W8</accession>
<gene>
    <name evidence="2" type="ORF">EVAR_25916_1</name>
</gene>
<evidence type="ECO:0000256" key="1">
    <source>
        <dbReference type="SAM" id="MobiDB-lite"/>
    </source>
</evidence>
<evidence type="ECO:0000313" key="2">
    <source>
        <dbReference type="EMBL" id="GBP45210.1"/>
    </source>
</evidence>
<evidence type="ECO:0000313" key="3">
    <source>
        <dbReference type="Proteomes" id="UP000299102"/>
    </source>
</evidence>
<name>A0A4C1W2W8_EUMVA</name>
<feature type="compositionally biased region" description="Low complexity" evidence="1">
    <location>
        <begin position="64"/>
        <end position="76"/>
    </location>
</feature>
<proteinExistence type="predicted"/>